<gene>
    <name evidence="1" type="ORF">Patl1_14212</name>
</gene>
<protein>
    <submittedName>
        <fullName evidence="1">Uncharacterized protein</fullName>
    </submittedName>
</protein>
<evidence type="ECO:0000313" key="2">
    <source>
        <dbReference type="Proteomes" id="UP001164250"/>
    </source>
</evidence>
<dbReference type="EMBL" id="CM047904">
    <property type="protein sequence ID" value="KAJ0091238.1"/>
    <property type="molecule type" value="Genomic_DNA"/>
</dbReference>
<sequence length="105" mass="11104">MVKGEVCSEGLGPCDDTCNSKCTSKYPNGKGSCDSISNSCKCFYQCLQPKPEICNVGIGTCSTACNDQCCNGNCAAKFPGAYEGHGVCYNVGPSIYNYCVCIFKC</sequence>
<proteinExistence type="predicted"/>
<name>A0ACC1AXD8_9ROSI</name>
<comment type="caution">
    <text evidence="1">The sequence shown here is derived from an EMBL/GenBank/DDBJ whole genome shotgun (WGS) entry which is preliminary data.</text>
</comment>
<accession>A0ACC1AXD8</accession>
<evidence type="ECO:0000313" key="1">
    <source>
        <dbReference type="EMBL" id="KAJ0091238.1"/>
    </source>
</evidence>
<keyword evidence="2" id="KW-1185">Reference proteome</keyword>
<dbReference type="Proteomes" id="UP001164250">
    <property type="component" value="Chromosome 8"/>
</dbReference>
<organism evidence="1 2">
    <name type="scientific">Pistacia atlantica</name>
    <dbReference type="NCBI Taxonomy" id="434234"/>
    <lineage>
        <taxon>Eukaryota</taxon>
        <taxon>Viridiplantae</taxon>
        <taxon>Streptophyta</taxon>
        <taxon>Embryophyta</taxon>
        <taxon>Tracheophyta</taxon>
        <taxon>Spermatophyta</taxon>
        <taxon>Magnoliopsida</taxon>
        <taxon>eudicotyledons</taxon>
        <taxon>Gunneridae</taxon>
        <taxon>Pentapetalae</taxon>
        <taxon>rosids</taxon>
        <taxon>malvids</taxon>
        <taxon>Sapindales</taxon>
        <taxon>Anacardiaceae</taxon>
        <taxon>Pistacia</taxon>
    </lineage>
</organism>
<reference evidence="2" key="1">
    <citation type="journal article" date="2023" name="G3 (Bethesda)">
        <title>Genome assembly and association tests identify interacting loci associated with vigor, precocity, and sex in interspecific pistachio rootstocks.</title>
        <authorList>
            <person name="Palmer W."/>
            <person name="Jacygrad E."/>
            <person name="Sagayaradj S."/>
            <person name="Cavanaugh K."/>
            <person name="Han R."/>
            <person name="Bertier L."/>
            <person name="Beede B."/>
            <person name="Kafkas S."/>
            <person name="Golino D."/>
            <person name="Preece J."/>
            <person name="Michelmore R."/>
        </authorList>
    </citation>
    <scope>NUCLEOTIDE SEQUENCE [LARGE SCALE GENOMIC DNA]</scope>
</reference>